<evidence type="ECO:0000313" key="3">
    <source>
        <dbReference type="Proteomes" id="UP000001745"/>
    </source>
</evidence>
<feature type="compositionally biased region" description="Basic and acidic residues" evidence="1">
    <location>
        <begin position="139"/>
        <end position="157"/>
    </location>
</feature>
<protein>
    <submittedName>
        <fullName evidence="2">Uncharacterized protein</fullName>
    </submittedName>
</protein>
<dbReference type="GeneID" id="8104626"/>
<dbReference type="EMBL" id="EQ962656">
    <property type="protein sequence ID" value="EED16868.1"/>
    <property type="molecule type" value="Genomic_DNA"/>
</dbReference>
<dbReference type="InParanoid" id="B8MH54"/>
<accession>B8MH54</accession>
<sequence>MIQKGILDLPNEVLISIFELKNPQTGDYHRDVIPNLRLTCRRFCVLSSHLLLRTVTVDISRPDTLTRLQSIAADRNIARGVREVYIRLHFYHHWVAASQENFMEAVVSEWLQRTSYMHDYIRPEKGVLGIDQIALQDNDDNRDQNGGDTLAKNDKTSSSESESLRSQLVCSEAYKLYQTRFQAQDQMMRKTDFATTLAESLSKLVNFTNLVFHDGAVNNNYGPGATVLLDVHDYLGQEEALVRVFSRPMIWEDVRWIQPLRDYWDAVPLNLLVDIPLAIGARKDIYINYLSFHVSAAPSYASFPSDQTILASLSAAIDHMAVFQLIFQPCCRSSCGPWLDNNNENHTSVSLLSRADFQSLDRYIGALLNSSNLGYIKIDLSEFYTSAGFNSDLDFPDPDPLGDYWYFNPQAEIWSICLRQVPTTSRVVQKLAAALCDDEDADLGLHYITLREGTWRETLDVLQAKKGGPKITIGYPVYDGRGTFFAD</sequence>
<proteinExistence type="predicted"/>
<dbReference type="eggNOG" id="ENOG502SIM6">
    <property type="taxonomic scope" value="Eukaryota"/>
</dbReference>
<gene>
    <name evidence="2" type="ORF">TSTA_019310</name>
</gene>
<evidence type="ECO:0000313" key="2">
    <source>
        <dbReference type="EMBL" id="EED16868.1"/>
    </source>
</evidence>
<dbReference type="PhylomeDB" id="B8MH54"/>
<feature type="region of interest" description="Disordered" evidence="1">
    <location>
        <begin position="138"/>
        <end position="164"/>
    </location>
</feature>
<dbReference type="Proteomes" id="UP000001745">
    <property type="component" value="Unassembled WGS sequence"/>
</dbReference>
<dbReference type="OrthoDB" id="3759773at2759"/>
<organism evidence="2 3">
    <name type="scientific">Talaromyces stipitatus (strain ATCC 10500 / CBS 375.48 / QM 6759 / NRRL 1006)</name>
    <name type="common">Penicillium stipitatum</name>
    <dbReference type="NCBI Taxonomy" id="441959"/>
    <lineage>
        <taxon>Eukaryota</taxon>
        <taxon>Fungi</taxon>
        <taxon>Dikarya</taxon>
        <taxon>Ascomycota</taxon>
        <taxon>Pezizomycotina</taxon>
        <taxon>Eurotiomycetes</taxon>
        <taxon>Eurotiomycetidae</taxon>
        <taxon>Eurotiales</taxon>
        <taxon>Trichocomaceae</taxon>
        <taxon>Talaromyces</taxon>
        <taxon>Talaromyces sect. Talaromyces</taxon>
    </lineage>
</organism>
<dbReference type="HOGENOM" id="CLU_039748_0_0_1"/>
<evidence type="ECO:0000256" key="1">
    <source>
        <dbReference type="SAM" id="MobiDB-lite"/>
    </source>
</evidence>
<dbReference type="VEuPathDB" id="FungiDB:TSTA_019310"/>
<dbReference type="AlphaFoldDB" id="B8MH54"/>
<keyword evidence="3" id="KW-1185">Reference proteome</keyword>
<dbReference type="RefSeq" id="XP_002484102.1">
    <property type="nucleotide sequence ID" value="XM_002484057.1"/>
</dbReference>
<reference evidence="3" key="1">
    <citation type="journal article" date="2015" name="Genome Announc.">
        <title>Genome sequence of the AIDS-associated pathogen Penicillium marneffei (ATCC18224) and its near taxonomic relative Talaromyces stipitatus (ATCC10500).</title>
        <authorList>
            <person name="Nierman W.C."/>
            <person name="Fedorova-Abrams N.D."/>
            <person name="Andrianopoulos A."/>
        </authorList>
    </citation>
    <scope>NUCLEOTIDE SEQUENCE [LARGE SCALE GENOMIC DNA]</scope>
    <source>
        <strain evidence="3">ATCC 10500 / CBS 375.48 / QM 6759 / NRRL 1006</strain>
    </source>
</reference>
<name>B8MH54_TALSN</name>
<dbReference type="STRING" id="441959.B8MH54"/>